<accession>A0A2H0V5V6</accession>
<organism evidence="1 2">
    <name type="scientific">Candidatus Falkowbacteria bacterium CG10_big_fil_rev_8_21_14_0_10_39_11</name>
    <dbReference type="NCBI Taxonomy" id="1974565"/>
    <lineage>
        <taxon>Bacteria</taxon>
        <taxon>Candidatus Falkowiibacteriota</taxon>
    </lineage>
</organism>
<protein>
    <recommendedName>
        <fullName evidence="3">Leucine-rich repeat domain-containing protein</fullName>
    </recommendedName>
</protein>
<dbReference type="Proteomes" id="UP000229901">
    <property type="component" value="Unassembled WGS sequence"/>
</dbReference>
<evidence type="ECO:0000313" key="1">
    <source>
        <dbReference type="EMBL" id="PIR94486.1"/>
    </source>
</evidence>
<dbReference type="AlphaFoldDB" id="A0A2H0V5V6"/>
<evidence type="ECO:0000313" key="2">
    <source>
        <dbReference type="Proteomes" id="UP000229901"/>
    </source>
</evidence>
<dbReference type="Gene3D" id="3.80.10.10">
    <property type="entry name" value="Ribonuclease Inhibitor"/>
    <property type="match status" value="1"/>
</dbReference>
<sequence>MTEKFNLKQAIKQVSGFEFGDPDKDREYQQLLIKLNSIVSNMSVEEFFDSVNDMAQFQALLDRIVELVSGESDAENLASILAWAESQLQLDDVAAWVDETFEFEHGDIIVRDGVLSLSRQALLTVIPSGLKNLEILSLFMCPAIDSLPAGMMELKKLAIENCRSLVSFPEPFNRQVKVFIGGEADPSLQRQIKQYEADKKIAKVIEI</sequence>
<gene>
    <name evidence="1" type="ORF">COT97_00885</name>
</gene>
<dbReference type="InterPro" id="IPR032675">
    <property type="entry name" value="LRR_dom_sf"/>
</dbReference>
<evidence type="ECO:0008006" key="3">
    <source>
        <dbReference type="Google" id="ProtNLM"/>
    </source>
</evidence>
<reference evidence="2" key="1">
    <citation type="submission" date="2017-09" db="EMBL/GenBank/DDBJ databases">
        <title>Depth-based differentiation of microbial function through sediment-hosted aquifers and enrichment of novel symbionts in the deep terrestrial subsurface.</title>
        <authorList>
            <person name="Probst A.J."/>
            <person name="Ladd B."/>
            <person name="Jarett J.K."/>
            <person name="Geller-Mcgrath D.E."/>
            <person name="Sieber C.M.K."/>
            <person name="Emerson J.B."/>
            <person name="Anantharaman K."/>
            <person name="Thomas B.C."/>
            <person name="Malmstrom R."/>
            <person name="Stieglmeier M."/>
            <person name="Klingl A."/>
            <person name="Woyke T."/>
            <person name="Ryan C.M."/>
            <person name="Banfield J.F."/>
        </authorList>
    </citation>
    <scope>NUCLEOTIDE SEQUENCE [LARGE SCALE GENOMIC DNA]</scope>
</reference>
<comment type="caution">
    <text evidence="1">The sequence shown here is derived from an EMBL/GenBank/DDBJ whole genome shotgun (WGS) entry which is preliminary data.</text>
</comment>
<proteinExistence type="predicted"/>
<name>A0A2H0V5V6_9BACT</name>
<dbReference type="EMBL" id="PFAP01000004">
    <property type="protein sequence ID" value="PIR94486.1"/>
    <property type="molecule type" value="Genomic_DNA"/>
</dbReference>